<gene>
    <name evidence="11" type="primary">gspI</name>
    <name evidence="11" type="ORF">FIV46_00760</name>
</gene>
<dbReference type="GO" id="GO:0015628">
    <property type="term" value="P:protein secretion by the type II secretion system"/>
    <property type="evidence" value="ECO:0007669"/>
    <property type="project" value="UniProtKB-UniRule"/>
</dbReference>
<evidence type="ECO:0000313" key="12">
    <source>
        <dbReference type="Proteomes" id="UP000319148"/>
    </source>
</evidence>
<feature type="domain" description="Type II secretion system protein GspI C-terminal" evidence="10">
    <location>
        <begin position="62"/>
        <end position="137"/>
    </location>
</feature>
<accession>A0A501PRP8</accession>
<dbReference type="OrthoDB" id="7619530at2"/>
<evidence type="ECO:0000256" key="8">
    <source>
        <dbReference type="ARBA" id="ARBA00023136"/>
    </source>
</evidence>
<comment type="subcellular location">
    <subcellularLocation>
        <location evidence="1 9">Cell inner membrane</location>
        <topology evidence="1 9">Single-pass membrane protein</topology>
    </subcellularLocation>
</comment>
<dbReference type="GO" id="GO:0015627">
    <property type="term" value="C:type II protein secretion system complex"/>
    <property type="evidence" value="ECO:0007669"/>
    <property type="project" value="UniProtKB-UniRule"/>
</dbReference>
<evidence type="ECO:0000256" key="3">
    <source>
        <dbReference type="ARBA" id="ARBA00022475"/>
    </source>
</evidence>
<keyword evidence="12" id="KW-1185">Reference proteome</keyword>
<dbReference type="PANTHER" id="PTHR38779:SF2">
    <property type="entry name" value="TYPE II SECRETION SYSTEM PROTEIN I-RELATED"/>
    <property type="match status" value="1"/>
</dbReference>
<reference evidence="12" key="1">
    <citation type="submission" date="2019-06" db="EMBL/GenBank/DDBJ databases">
        <title>The complete genome of Emcibacter congregatus ZYLT.</title>
        <authorList>
            <person name="Zhao Z."/>
        </authorList>
    </citation>
    <scope>NUCLEOTIDE SEQUENCE [LARGE SCALE GENOMIC DNA]</scope>
    <source>
        <strain evidence="12">MCCC 1A06723</strain>
    </source>
</reference>
<keyword evidence="6 9" id="KW-0812">Transmembrane</keyword>
<keyword evidence="5 9" id="KW-0997">Cell inner membrane</keyword>
<dbReference type="PANTHER" id="PTHR38779">
    <property type="entry name" value="TYPE II SECRETION SYSTEM PROTEIN I-RELATED"/>
    <property type="match status" value="1"/>
</dbReference>
<dbReference type="Pfam" id="PF02501">
    <property type="entry name" value="T2SSI"/>
    <property type="match status" value="1"/>
</dbReference>
<comment type="similarity">
    <text evidence="2 9">Belongs to the GSP I family.</text>
</comment>
<evidence type="ECO:0000256" key="1">
    <source>
        <dbReference type="ARBA" id="ARBA00004377"/>
    </source>
</evidence>
<dbReference type="Gene3D" id="3.30.1300.30">
    <property type="entry name" value="GSPII I/J protein-like"/>
    <property type="match status" value="1"/>
</dbReference>
<dbReference type="GO" id="GO:0005886">
    <property type="term" value="C:plasma membrane"/>
    <property type="evidence" value="ECO:0007669"/>
    <property type="project" value="UniProtKB-SubCell"/>
</dbReference>
<dbReference type="InterPro" id="IPR010052">
    <property type="entry name" value="T2SS_protein-GspI"/>
</dbReference>
<evidence type="ECO:0000256" key="4">
    <source>
        <dbReference type="ARBA" id="ARBA00022481"/>
    </source>
</evidence>
<dbReference type="SUPFAM" id="SSF54523">
    <property type="entry name" value="Pili subunits"/>
    <property type="match status" value="1"/>
</dbReference>
<evidence type="ECO:0000256" key="6">
    <source>
        <dbReference type="ARBA" id="ARBA00022692"/>
    </source>
</evidence>
<keyword evidence="8 9" id="KW-0472">Membrane</keyword>
<dbReference type="NCBIfam" id="TIGR01707">
    <property type="entry name" value="gspI"/>
    <property type="match status" value="1"/>
</dbReference>
<keyword evidence="7 9" id="KW-1133">Transmembrane helix</keyword>
<dbReference type="InterPro" id="IPR045584">
    <property type="entry name" value="Pilin-like"/>
</dbReference>
<dbReference type="AlphaFoldDB" id="A0A501PRP8"/>
<evidence type="ECO:0000256" key="2">
    <source>
        <dbReference type="ARBA" id="ARBA00008358"/>
    </source>
</evidence>
<evidence type="ECO:0000313" key="11">
    <source>
        <dbReference type="EMBL" id="TPD62644.1"/>
    </source>
</evidence>
<keyword evidence="3" id="KW-1003">Cell membrane</keyword>
<comment type="caution">
    <text evidence="11">The sequence shown here is derived from an EMBL/GenBank/DDBJ whole genome shotgun (WGS) entry which is preliminary data.</text>
</comment>
<protein>
    <recommendedName>
        <fullName evidence="9">Type II secretion system protein I</fullName>
        <shortName evidence="9">T2SS minor pseudopilin I</shortName>
    </recommendedName>
</protein>
<name>A0A501PRP8_9PROT</name>
<dbReference type="Proteomes" id="UP000319148">
    <property type="component" value="Unassembled WGS sequence"/>
</dbReference>
<proteinExistence type="inferred from homology"/>
<comment type="function">
    <text evidence="9">Component of the type II secretion system required for the energy-dependent secretion of extracellular factors such as proteases and toxins from the periplasm.</text>
</comment>
<comment type="subunit">
    <text evidence="9">Type II secretion is composed of four main components: the outer membrane complex, the inner membrane complex, the cytoplasmic secretion ATPase and the periplasm-spanning pseudopilus.</text>
</comment>
<dbReference type="Pfam" id="PF07963">
    <property type="entry name" value="N_methyl"/>
    <property type="match status" value="1"/>
</dbReference>
<comment type="PTM">
    <text evidence="9">Cleaved by prepilin peptidase.</text>
</comment>
<dbReference type="EMBL" id="VFIY01000004">
    <property type="protein sequence ID" value="TPD62644.1"/>
    <property type="molecule type" value="Genomic_DNA"/>
</dbReference>
<dbReference type="InterPro" id="IPR012902">
    <property type="entry name" value="N_methyl_site"/>
</dbReference>
<sequence length="141" mass="15631">MIILKCQERKMARSLSTLSPDRKSEQGFSLAEVMVALFVFSIAALALIKMGGENVRNLSLIEQQTLASIVAENQLALAVTRKGEIRPGVRSGTEEQDGIDFAWQLQVRPAPDPKIYEVRVRVTEQTSGQELALLTGYRGRE</sequence>
<dbReference type="NCBIfam" id="TIGR02532">
    <property type="entry name" value="IV_pilin_GFxxxE"/>
    <property type="match status" value="1"/>
</dbReference>
<evidence type="ECO:0000256" key="9">
    <source>
        <dbReference type="RuleBase" id="RU368030"/>
    </source>
</evidence>
<evidence type="ECO:0000256" key="5">
    <source>
        <dbReference type="ARBA" id="ARBA00022519"/>
    </source>
</evidence>
<evidence type="ECO:0000256" key="7">
    <source>
        <dbReference type="ARBA" id="ARBA00022989"/>
    </source>
</evidence>
<feature type="transmembrane region" description="Helical" evidence="9">
    <location>
        <begin position="28"/>
        <end position="48"/>
    </location>
</feature>
<evidence type="ECO:0000259" key="10">
    <source>
        <dbReference type="Pfam" id="PF02501"/>
    </source>
</evidence>
<organism evidence="11 12">
    <name type="scientific">Emcibacter nanhaiensis</name>
    <dbReference type="NCBI Taxonomy" id="1505037"/>
    <lineage>
        <taxon>Bacteria</taxon>
        <taxon>Pseudomonadati</taxon>
        <taxon>Pseudomonadota</taxon>
        <taxon>Alphaproteobacteria</taxon>
        <taxon>Emcibacterales</taxon>
        <taxon>Emcibacteraceae</taxon>
        <taxon>Emcibacter</taxon>
    </lineage>
</organism>
<dbReference type="InterPro" id="IPR003413">
    <property type="entry name" value="T2SS_GspI_C"/>
</dbReference>
<keyword evidence="4 9" id="KW-0488">Methylation</keyword>